<protein>
    <submittedName>
        <fullName evidence="1">Uncharacterized protein</fullName>
    </submittedName>
</protein>
<accession>A0A9P8IS54</accession>
<dbReference type="KEGG" id="fmu:J7337_006116"/>
<evidence type="ECO:0000313" key="2">
    <source>
        <dbReference type="Proteomes" id="UP000827133"/>
    </source>
</evidence>
<dbReference type="AlphaFoldDB" id="A0A9P8IS54"/>
<reference evidence="1" key="1">
    <citation type="journal article" date="2021" name="Mol. Plant Microbe Interact.">
        <title>Telomere to telomere genome assembly of Fusarium musae F31, causal agent of crown rot disease of banana.</title>
        <authorList>
            <person name="Degradi L."/>
            <person name="Tava V."/>
            <person name="Kunova A."/>
            <person name="Cortesi P."/>
            <person name="Saracchi M."/>
            <person name="Pasquali M."/>
        </authorList>
    </citation>
    <scope>NUCLEOTIDE SEQUENCE</scope>
    <source>
        <strain evidence="1">F31</strain>
    </source>
</reference>
<evidence type="ECO:0000313" key="1">
    <source>
        <dbReference type="EMBL" id="KAG9503273.1"/>
    </source>
</evidence>
<dbReference type="RefSeq" id="XP_044682273.1">
    <property type="nucleotide sequence ID" value="XM_044823782.1"/>
</dbReference>
<dbReference type="EMBL" id="JAHBCI010000004">
    <property type="protein sequence ID" value="KAG9503273.1"/>
    <property type="molecule type" value="Genomic_DNA"/>
</dbReference>
<name>A0A9P8IS54_9HYPO</name>
<gene>
    <name evidence="1" type="ORF">J7337_006116</name>
</gene>
<dbReference type="GeneID" id="68313972"/>
<organism evidence="1 2">
    <name type="scientific">Fusarium musae</name>
    <dbReference type="NCBI Taxonomy" id="1042133"/>
    <lineage>
        <taxon>Eukaryota</taxon>
        <taxon>Fungi</taxon>
        <taxon>Dikarya</taxon>
        <taxon>Ascomycota</taxon>
        <taxon>Pezizomycotina</taxon>
        <taxon>Sordariomycetes</taxon>
        <taxon>Hypocreomycetidae</taxon>
        <taxon>Hypocreales</taxon>
        <taxon>Nectriaceae</taxon>
        <taxon>Fusarium</taxon>
    </lineage>
</organism>
<comment type="caution">
    <text evidence="1">The sequence shown here is derived from an EMBL/GenBank/DDBJ whole genome shotgun (WGS) entry which is preliminary data.</text>
</comment>
<proteinExistence type="predicted"/>
<keyword evidence="2" id="KW-1185">Reference proteome</keyword>
<sequence length="68" mass="7666">MRTWRVHPRLDFNGDIIKIATVVAFHLSDLAVPSVPADVLVELSVEEDVLTRNECWEEPPVIEPASNK</sequence>
<dbReference type="Proteomes" id="UP000827133">
    <property type="component" value="Unassembled WGS sequence"/>
</dbReference>